<gene>
    <name evidence="1" type="ORF">N8I77_005059</name>
</gene>
<protein>
    <recommendedName>
        <fullName evidence="3">Protein kinase domain-containing protein</fullName>
    </recommendedName>
</protein>
<dbReference type="Proteomes" id="UP001265746">
    <property type="component" value="Unassembled WGS sequence"/>
</dbReference>
<accession>A0AAD9SN92</accession>
<proteinExistence type="predicted"/>
<dbReference type="SUPFAM" id="SSF56112">
    <property type="entry name" value="Protein kinase-like (PK-like)"/>
    <property type="match status" value="1"/>
</dbReference>
<reference evidence="1" key="1">
    <citation type="submission" date="2023-06" db="EMBL/GenBank/DDBJ databases">
        <authorList>
            <person name="Noh H."/>
        </authorList>
    </citation>
    <scope>NUCLEOTIDE SEQUENCE</scope>
    <source>
        <strain evidence="1">DUCC20226</strain>
    </source>
</reference>
<evidence type="ECO:0008006" key="3">
    <source>
        <dbReference type="Google" id="ProtNLM"/>
    </source>
</evidence>
<dbReference type="EMBL" id="JAUJFL010000002">
    <property type="protein sequence ID" value="KAK2611735.1"/>
    <property type="molecule type" value="Genomic_DNA"/>
</dbReference>
<evidence type="ECO:0000313" key="1">
    <source>
        <dbReference type="EMBL" id="KAK2611735.1"/>
    </source>
</evidence>
<comment type="caution">
    <text evidence="1">The sequence shown here is derived from an EMBL/GenBank/DDBJ whole genome shotgun (WGS) entry which is preliminary data.</text>
</comment>
<keyword evidence="2" id="KW-1185">Reference proteome</keyword>
<name>A0AAD9SN92_PHOAM</name>
<sequence>MSLFLPRWQPRADPARTPCPYVTDFRVTIEAHTPPPPFGHRDYRDNNHVRPHNIDEEERKIMTKTQLVLADPPMETACPQGPRKIAELIITEPIATGHDRGSQVVFVRITPAKAAGKPPFVATAKVFDPMYYPFETEEFPGHPEHVSYNADREYSREASALSYATQIGLAGDFVPKYYGSWTFNLNVPGSQASRPVRLVLYEQIRGTSLYSLHRRYRKGNEEHFDAFFLPEKYRLEVFALLLDGQVRLLHKGLNQKDLAPRNVIVSPALAANDPEPVVKRVTLIDYANSIVYPLSKQKQHPHQELALPKNPMQYFRGGAGMQFDGWVPDVFPGYEKWLQETFGLKDKAAKYAPVMN</sequence>
<dbReference type="AlphaFoldDB" id="A0AAD9SN92"/>
<organism evidence="1 2">
    <name type="scientific">Phomopsis amygdali</name>
    <name type="common">Fusicoccum amygdali</name>
    <dbReference type="NCBI Taxonomy" id="1214568"/>
    <lineage>
        <taxon>Eukaryota</taxon>
        <taxon>Fungi</taxon>
        <taxon>Dikarya</taxon>
        <taxon>Ascomycota</taxon>
        <taxon>Pezizomycotina</taxon>
        <taxon>Sordariomycetes</taxon>
        <taxon>Sordariomycetidae</taxon>
        <taxon>Diaporthales</taxon>
        <taxon>Diaporthaceae</taxon>
        <taxon>Diaporthe</taxon>
    </lineage>
</organism>
<dbReference type="InterPro" id="IPR011009">
    <property type="entry name" value="Kinase-like_dom_sf"/>
</dbReference>
<evidence type="ECO:0000313" key="2">
    <source>
        <dbReference type="Proteomes" id="UP001265746"/>
    </source>
</evidence>